<evidence type="ECO:0000256" key="1">
    <source>
        <dbReference type="ARBA" id="ARBA00004141"/>
    </source>
</evidence>
<dbReference type="PROSITE" id="PS51201">
    <property type="entry name" value="RCK_N"/>
    <property type="match status" value="1"/>
</dbReference>
<feature type="transmembrane region" description="Helical" evidence="11">
    <location>
        <begin position="85"/>
        <end position="106"/>
    </location>
</feature>
<keyword evidence="4" id="KW-0050">Antiport</keyword>
<dbReference type="RefSeq" id="WP_208832836.1">
    <property type="nucleotide sequence ID" value="NZ_CP072110.1"/>
</dbReference>
<dbReference type="KEGG" id="psym:J1N51_04800"/>
<comment type="subcellular location">
    <subcellularLocation>
        <location evidence="1">Membrane</location>
        <topology evidence="1">Multi-pass membrane protein</topology>
    </subcellularLocation>
</comment>
<dbReference type="PROSITE" id="PS51202">
    <property type="entry name" value="RCK_C"/>
    <property type="match status" value="1"/>
</dbReference>
<reference evidence="14" key="1">
    <citation type="submission" date="2021-03" db="EMBL/GenBank/DDBJ databases">
        <title>Description of Psychrosphaera ytuae sp. nov. isolated from deep sea sediment of South China Sea.</title>
        <authorList>
            <person name="Zhang J."/>
            <person name="Xu X.-D."/>
        </authorList>
    </citation>
    <scope>NUCLEOTIDE SEQUENCE</scope>
    <source>
        <strain evidence="14">MTZ26</strain>
    </source>
</reference>
<comment type="similarity">
    <text evidence="2">Belongs to the monovalent cation:proton antiporter 2 (CPA2) transporter (TC 2.A.37) family.</text>
</comment>
<evidence type="ECO:0000256" key="4">
    <source>
        <dbReference type="ARBA" id="ARBA00022449"/>
    </source>
</evidence>
<feature type="transmembrane region" description="Helical" evidence="11">
    <location>
        <begin position="295"/>
        <end position="314"/>
    </location>
</feature>
<keyword evidence="5" id="KW-0633">Potassium transport</keyword>
<dbReference type="SUPFAM" id="SSF51735">
    <property type="entry name" value="NAD(P)-binding Rossmann-fold domains"/>
    <property type="match status" value="1"/>
</dbReference>
<dbReference type="AlphaFoldDB" id="A0A975HIZ7"/>
<dbReference type="GO" id="GO:0015297">
    <property type="term" value="F:antiporter activity"/>
    <property type="evidence" value="ECO:0007669"/>
    <property type="project" value="UniProtKB-KW"/>
</dbReference>
<dbReference type="InterPro" id="IPR038770">
    <property type="entry name" value="Na+/solute_symporter_sf"/>
</dbReference>
<evidence type="ECO:0000256" key="11">
    <source>
        <dbReference type="SAM" id="Phobius"/>
    </source>
</evidence>
<dbReference type="Proteomes" id="UP000682739">
    <property type="component" value="Chromosome"/>
</dbReference>
<dbReference type="GO" id="GO:0005886">
    <property type="term" value="C:plasma membrane"/>
    <property type="evidence" value="ECO:0007669"/>
    <property type="project" value="TreeGrafter"/>
</dbReference>
<keyword evidence="8 11" id="KW-1133">Transmembrane helix</keyword>
<dbReference type="NCBIfam" id="TIGR00932">
    <property type="entry name" value="2a37"/>
    <property type="match status" value="1"/>
</dbReference>
<dbReference type="EMBL" id="CP072110">
    <property type="protein sequence ID" value="QTH64782.1"/>
    <property type="molecule type" value="Genomic_DNA"/>
</dbReference>
<evidence type="ECO:0000313" key="15">
    <source>
        <dbReference type="Proteomes" id="UP000682739"/>
    </source>
</evidence>
<keyword evidence="9" id="KW-0406">Ion transport</keyword>
<keyword evidence="6 11" id="KW-0812">Transmembrane</keyword>
<keyword evidence="10 11" id="KW-0472">Membrane</keyword>
<feature type="transmembrane region" description="Helical" evidence="11">
    <location>
        <begin position="177"/>
        <end position="198"/>
    </location>
</feature>
<feature type="transmembrane region" description="Helical" evidence="11">
    <location>
        <begin position="147"/>
        <end position="171"/>
    </location>
</feature>
<feature type="transmembrane region" description="Helical" evidence="11">
    <location>
        <begin position="55"/>
        <end position="73"/>
    </location>
</feature>
<dbReference type="InterPro" id="IPR004771">
    <property type="entry name" value="K/H_exchanger"/>
</dbReference>
<dbReference type="Pfam" id="PF02254">
    <property type="entry name" value="TrkA_N"/>
    <property type="match status" value="1"/>
</dbReference>
<keyword evidence="7" id="KW-0630">Potassium</keyword>
<dbReference type="SUPFAM" id="SSF116726">
    <property type="entry name" value="TrkA C-terminal domain-like"/>
    <property type="match status" value="1"/>
</dbReference>
<keyword evidence="3" id="KW-0813">Transport</keyword>
<feature type="transmembrane region" description="Helical" evidence="11">
    <location>
        <begin position="358"/>
        <end position="375"/>
    </location>
</feature>
<dbReference type="GO" id="GO:0008324">
    <property type="term" value="F:monoatomic cation transmembrane transporter activity"/>
    <property type="evidence" value="ECO:0007669"/>
    <property type="project" value="InterPro"/>
</dbReference>
<feature type="domain" description="RCK N-terminal" evidence="12">
    <location>
        <begin position="410"/>
        <end position="527"/>
    </location>
</feature>
<dbReference type="InterPro" id="IPR036291">
    <property type="entry name" value="NAD(P)-bd_dom_sf"/>
</dbReference>
<dbReference type="InterPro" id="IPR003148">
    <property type="entry name" value="RCK_N"/>
</dbReference>
<feature type="domain" description="RCK C-terminal" evidence="13">
    <location>
        <begin position="575"/>
        <end position="659"/>
    </location>
</feature>
<feature type="transmembrane region" description="Helical" evidence="11">
    <location>
        <begin position="271"/>
        <end position="288"/>
    </location>
</feature>
<gene>
    <name evidence="14" type="ORF">J1N51_04800</name>
</gene>
<evidence type="ECO:0000313" key="14">
    <source>
        <dbReference type="EMBL" id="QTH64782.1"/>
    </source>
</evidence>
<accession>A0A975HIZ7</accession>
<feature type="transmembrane region" description="Helical" evidence="11">
    <location>
        <begin position="326"/>
        <end position="346"/>
    </location>
</feature>
<evidence type="ECO:0000256" key="9">
    <source>
        <dbReference type="ARBA" id="ARBA00023065"/>
    </source>
</evidence>
<feature type="transmembrane region" description="Helical" evidence="11">
    <location>
        <begin position="30"/>
        <end position="49"/>
    </location>
</feature>
<dbReference type="Gene3D" id="3.40.50.720">
    <property type="entry name" value="NAD(P)-binding Rossmann-like Domain"/>
    <property type="match status" value="1"/>
</dbReference>
<evidence type="ECO:0000256" key="7">
    <source>
        <dbReference type="ARBA" id="ARBA00022958"/>
    </source>
</evidence>
<dbReference type="PANTHER" id="PTHR46157:SF4">
    <property type="entry name" value="K(+) EFFLUX ANTIPORTER 3, CHLOROPLASTIC"/>
    <property type="match status" value="1"/>
</dbReference>
<evidence type="ECO:0000256" key="8">
    <source>
        <dbReference type="ARBA" id="ARBA00022989"/>
    </source>
</evidence>
<dbReference type="InterPro" id="IPR036721">
    <property type="entry name" value="RCK_C_sf"/>
</dbReference>
<dbReference type="InterPro" id="IPR006037">
    <property type="entry name" value="RCK_C"/>
</dbReference>
<dbReference type="Pfam" id="PF00999">
    <property type="entry name" value="Na_H_Exchanger"/>
    <property type="match status" value="1"/>
</dbReference>
<evidence type="ECO:0000256" key="3">
    <source>
        <dbReference type="ARBA" id="ARBA00022448"/>
    </source>
</evidence>
<evidence type="ECO:0000256" key="2">
    <source>
        <dbReference type="ARBA" id="ARBA00005551"/>
    </source>
</evidence>
<dbReference type="Gene3D" id="1.20.1530.20">
    <property type="match status" value="1"/>
</dbReference>
<dbReference type="GO" id="GO:0006813">
    <property type="term" value="P:potassium ion transport"/>
    <property type="evidence" value="ECO:0007669"/>
    <property type="project" value="UniProtKB-KW"/>
</dbReference>
<evidence type="ECO:0000259" key="12">
    <source>
        <dbReference type="PROSITE" id="PS51201"/>
    </source>
</evidence>
<dbReference type="Gene3D" id="3.30.70.1450">
    <property type="entry name" value="Regulator of K+ conductance, C-terminal domain"/>
    <property type="match status" value="1"/>
</dbReference>
<protein>
    <submittedName>
        <fullName evidence="14">Cation:proton antiporter</fullName>
    </submittedName>
</protein>
<evidence type="ECO:0000256" key="5">
    <source>
        <dbReference type="ARBA" id="ARBA00022538"/>
    </source>
</evidence>
<dbReference type="PANTHER" id="PTHR46157">
    <property type="entry name" value="K(+) EFFLUX ANTIPORTER 3, CHLOROPLASTIC"/>
    <property type="match status" value="1"/>
</dbReference>
<organism evidence="14 15">
    <name type="scientific">Psychrosphaera ytuae</name>
    <dbReference type="NCBI Taxonomy" id="2820710"/>
    <lineage>
        <taxon>Bacteria</taxon>
        <taxon>Pseudomonadati</taxon>
        <taxon>Pseudomonadota</taxon>
        <taxon>Gammaproteobacteria</taxon>
        <taxon>Alteromonadales</taxon>
        <taxon>Pseudoalteromonadaceae</taxon>
        <taxon>Psychrosphaera</taxon>
    </lineage>
</organism>
<evidence type="ECO:0000256" key="10">
    <source>
        <dbReference type="ARBA" id="ARBA00023136"/>
    </source>
</evidence>
<keyword evidence="15" id="KW-1185">Reference proteome</keyword>
<evidence type="ECO:0000256" key="6">
    <source>
        <dbReference type="ARBA" id="ARBA00022692"/>
    </source>
</evidence>
<evidence type="ECO:0000259" key="13">
    <source>
        <dbReference type="PROSITE" id="PS51202"/>
    </source>
</evidence>
<proteinExistence type="inferred from homology"/>
<dbReference type="GO" id="GO:1902600">
    <property type="term" value="P:proton transmembrane transport"/>
    <property type="evidence" value="ECO:0007669"/>
    <property type="project" value="InterPro"/>
</dbReference>
<name>A0A975HIZ7_9GAMM</name>
<feature type="transmembrane region" description="Helical" evidence="11">
    <location>
        <begin position="218"/>
        <end position="251"/>
    </location>
</feature>
<feature type="transmembrane region" description="Helical" evidence="11">
    <location>
        <begin position="6"/>
        <end position="23"/>
    </location>
</feature>
<dbReference type="Pfam" id="PF02080">
    <property type="entry name" value="TrkA_C"/>
    <property type="match status" value="1"/>
</dbReference>
<dbReference type="InterPro" id="IPR006153">
    <property type="entry name" value="Cation/H_exchanger_TM"/>
</dbReference>
<feature type="transmembrane region" description="Helical" evidence="11">
    <location>
        <begin position="112"/>
        <end position="135"/>
    </location>
</feature>
<sequence length="660" mass="71933">MDHGFFVELIVLLATSVFTVWLFKRFKLPAILAYLVAGVIAGPQVLSVITDPKDLVLVAELGIVFLLFSLGLEFSVPKLVAMRQLVFGVGSAQVIITLLIVMLLVVSLNQTWASAFVIGSIFALSSTAVVVKSLNESGLTQTKRGQIAISILLFQDIAVVPFLIAIPLLGAEGEGSMMFAILAALAKGAVVVTILLSAGKWVLPRIFNQVAQVRTDELFVLTAILVTVLAGTLTNFFGLSMALGAFLAGMMLSESQYKHQLEADIRPFRDILMGVFFISVGMALNLSAMITQWPLILSGIALLLLVKTLIIRHLAVLAGETSADGWAAGLMLFQMGEFGFVLVALAQQFDLLSPEISAALLGIGVLSMAVTPFIINQDKQIIAFGGRIFGTTQQDYIEQQEEAEFETNLSEHVIICGFGRVGQTVSRFLKSEAVPYVVLDVDPVRVAEAQAAGENVQYGHARDKAILKAVRVDRAKLVVVTFGDLTKTQTVINNVKALSSNARIMVRTKSDEHMGFILEEGADQVVPEALEGSLMLVSQVLFESGVPMSRVLRRIRKERENRYGQMHGFYQGETTDLAANKRDLLEFIHAINIPPSAFAVGKTLESLKLEERRVEIVGLRRDGKEVSSPEPDTEIKAHDVLVVKGKPRRVERAERYVLTG</sequence>